<dbReference type="InterPro" id="IPR014143">
    <property type="entry name" value="NHEJ_ligase_prk"/>
</dbReference>
<evidence type="ECO:0000313" key="22">
    <source>
        <dbReference type="EMBL" id="ARQ01514.1"/>
    </source>
</evidence>
<keyword evidence="6" id="KW-0540">Nuclease</keyword>
<sequence>MPRGSLRDYHAKRDFKLTAEPKGVVGKRKSTGLRYLIQKHDASRLHYDFRLEWNGTLLSWAVPKGPSENPDDKRLAVHVEDHPIEYGDFEGTIPEGQYGGGTVMLWDTGTWEPHEDDVDASLKKGKLGFTLYGKRLKGNWALVKLRRRSPKDKDNWLLIKEHDEYERKTGKLTVERETSSVKSGRAMDEIAAGKTVWQSNRGNGRGSSRGSSEVEEIIAGPARTKSASGSKKKSLSQSSEKPPSKTSSVGKTSIARLPAFIAPQLATLVEAPPSGNNWLHEIKYDGYRAVAAVAGDKVAIWTRNALNWTDKFRSLVPALLKLPCESALLDGEIAVADAEGRTDFGALQNALSEGAGRMAYYLFDLLLLDGKDLRQRPLIERKDILRDLLSSSAGKGPLIYSDHVVGHGEETFAQASKLKLEGLISKEAGAPYRSGRTRSWLKSKCGFEQEFVIIGWRPSTKAGRPFSSLLLAVREGDHYRYAGRVGSGYSGAGLESLSKQFKALARKTPPVKDVPPDIARRAKFIEPQLVAEIAFRGWTRDGLVRQASFKGLRSDKPAKEIVKETPMPTRKVAKAAATSAKKAASKSAPKASSARRKAAAPRKPVRSSASDGAEQIEGVRVTHPDKVLFAAQDVTKRELIDHYLSIADAMLPHIVDRPISLVRCPSGSGGSCFYQKHASDGFPGEFKSISIREKSGTDKYLYIEDERGLIAAVQVGVLELHLWCCHVDDVEKPDRLIFDFDPDEGLDFIHVREAAKEMRARLKDLGLESFPMVTGGKGVHVVAPLKPGHSWDEHREFAEALARVMAEEHPDRFVANMSKAKRKGKIFVDYLRNQRGATAICPFSTRARPGAYVAMPVSWQKLARLDNAHPVAVGEAAKFLGRSDPWPGYFKLRQPLPRM</sequence>
<dbReference type="GO" id="GO:0006310">
    <property type="term" value="P:DNA recombination"/>
    <property type="evidence" value="ECO:0007669"/>
    <property type="project" value="UniProtKB-KW"/>
</dbReference>
<feature type="compositionally biased region" description="Basic and acidic residues" evidence="21">
    <location>
        <begin position="167"/>
        <end position="179"/>
    </location>
</feature>
<dbReference type="InterPro" id="IPR052171">
    <property type="entry name" value="NHEJ_LigD"/>
</dbReference>
<reference evidence="22 23" key="1">
    <citation type="submission" date="2017-05" db="EMBL/GenBank/DDBJ databases">
        <title>Full genome sequence of Pseudorhodoplanes sinuspersici.</title>
        <authorList>
            <person name="Dastgheib S.M.M."/>
            <person name="Shavandi M."/>
            <person name="Tirandaz H."/>
        </authorList>
    </citation>
    <scope>NUCLEOTIDE SEQUENCE [LARGE SCALE GENOMIC DNA]</scope>
    <source>
        <strain evidence="22 23">RIPI110</strain>
    </source>
</reference>
<dbReference type="InterPro" id="IPR014145">
    <property type="entry name" value="LigD_pol_dom"/>
</dbReference>
<dbReference type="GO" id="GO:0003910">
    <property type="term" value="F:DNA ligase (ATP) activity"/>
    <property type="evidence" value="ECO:0007669"/>
    <property type="project" value="UniProtKB-EC"/>
</dbReference>
<evidence type="ECO:0000256" key="4">
    <source>
        <dbReference type="ARBA" id="ARBA00022679"/>
    </source>
</evidence>
<dbReference type="NCBIfam" id="NF004628">
    <property type="entry name" value="PRK05972.1"/>
    <property type="match status" value="1"/>
</dbReference>
<keyword evidence="11" id="KW-0269">Exonuclease</keyword>
<dbReference type="InterPro" id="IPR012309">
    <property type="entry name" value="DNA_ligase_ATP-dep_C"/>
</dbReference>
<dbReference type="CDD" id="cd07906">
    <property type="entry name" value="Adenylation_DNA_ligase_LigD_LigC"/>
    <property type="match status" value="1"/>
</dbReference>
<feature type="compositionally biased region" description="Low complexity" evidence="21">
    <location>
        <begin position="199"/>
        <end position="211"/>
    </location>
</feature>
<dbReference type="InterPro" id="IPR012310">
    <property type="entry name" value="DNA_ligase_ATP-dep_cent"/>
</dbReference>
<evidence type="ECO:0000256" key="18">
    <source>
        <dbReference type="ARBA" id="ARBA00023268"/>
    </source>
</evidence>
<evidence type="ECO:0000256" key="5">
    <source>
        <dbReference type="ARBA" id="ARBA00022695"/>
    </source>
</evidence>
<dbReference type="EMBL" id="CP021112">
    <property type="protein sequence ID" value="ARQ01514.1"/>
    <property type="molecule type" value="Genomic_DNA"/>
</dbReference>
<evidence type="ECO:0000313" key="23">
    <source>
        <dbReference type="Proteomes" id="UP000194137"/>
    </source>
</evidence>
<evidence type="ECO:0000256" key="10">
    <source>
        <dbReference type="ARBA" id="ARBA00022801"/>
    </source>
</evidence>
<dbReference type="SUPFAM" id="SSF56091">
    <property type="entry name" value="DNA ligase/mRNA capping enzyme, catalytic domain"/>
    <property type="match status" value="1"/>
</dbReference>
<keyword evidence="16" id="KW-0234">DNA repair</keyword>
<dbReference type="KEGG" id="psin:CAK95_22200"/>
<keyword evidence="17" id="KW-0464">Manganese</keyword>
<keyword evidence="7" id="KW-0479">Metal-binding</keyword>
<dbReference type="Pfam" id="PF01068">
    <property type="entry name" value="DNA_ligase_A_M"/>
    <property type="match status" value="1"/>
</dbReference>
<feature type="compositionally biased region" description="Basic residues" evidence="21">
    <location>
        <begin position="593"/>
        <end position="605"/>
    </location>
</feature>
<comment type="cofactor">
    <cofactor evidence="1">
        <name>Mn(2+)</name>
        <dbReference type="ChEBI" id="CHEBI:29035"/>
    </cofactor>
</comment>
<dbReference type="Gene3D" id="3.30.1490.70">
    <property type="match status" value="1"/>
</dbReference>
<name>A0A1W6ZVW3_9HYPH</name>
<dbReference type="GO" id="GO:0005524">
    <property type="term" value="F:ATP binding"/>
    <property type="evidence" value="ECO:0007669"/>
    <property type="project" value="UniProtKB-KW"/>
</dbReference>
<evidence type="ECO:0000256" key="17">
    <source>
        <dbReference type="ARBA" id="ARBA00023211"/>
    </source>
</evidence>
<evidence type="ECO:0000256" key="11">
    <source>
        <dbReference type="ARBA" id="ARBA00022839"/>
    </source>
</evidence>
<dbReference type="CDD" id="cd04862">
    <property type="entry name" value="PaeLigD_Pol_like"/>
    <property type="match status" value="1"/>
</dbReference>
<dbReference type="STRING" id="1235591.CAK95_22200"/>
<evidence type="ECO:0000256" key="21">
    <source>
        <dbReference type="SAM" id="MobiDB-lite"/>
    </source>
</evidence>
<dbReference type="Gene3D" id="2.40.50.140">
    <property type="entry name" value="Nucleic acid-binding proteins"/>
    <property type="match status" value="1"/>
</dbReference>
<keyword evidence="13" id="KW-0239">DNA-directed DNA polymerase</keyword>
<keyword evidence="12" id="KW-0067">ATP-binding</keyword>
<dbReference type="InterPro" id="IPR014144">
    <property type="entry name" value="LigD_PE_domain"/>
</dbReference>
<evidence type="ECO:0000256" key="3">
    <source>
        <dbReference type="ARBA" id="ARBA00022598"/>
    </source>
</evidence>
<evidence type="ECO:0000256" key="16">
    <source>
        <dbReference type="ARBA" id="ARBA00023204"/>
    </source>
</evidence>
<proteinExistence type="predicted"/>
<keyword evidence="18" id="KW-0511">Multifunctional enzyme</keyword>
<feature type="compositionally biased region" description="Low complexity" evidence="21">
    <location>
        <begin position="225"/>
        <end position="245"/>
    </location>
</feature>
<feature type="region of interest" description="Disordered" evidence="21">
    <location>
        <begin position="167"/>
        <end position="250"/>
    </location>
</feature>
<dbReference type="NCBIfam" id="TIGR02779">
    <property type="entry name" value="NHEJ_ligase_lig"/>
    <property type="match status" value="1"/>
</dbReference>
<dbReference type="GO" id="GO:0003887">
    <property type="term" value="F:DNA-directed DNA polymerase activity"/>
    <property type="evidence" value="ECO:0007669"/>
    <property type="project" value="UniProtKB-KW"/>
</dbReference>
<accession>A0A1W6ZVW3</accession>
<evidence type="ECO:0000256" key="8">
    <source>
        <dbReference type="ARBA" id="ARBA00022741"/>
    </source>
</evidence>
<keyword evidence="9" id="KW-0227">DNA damage</keyword>
<dbReference type="PANTHER" id="PTHR42705">
    <property type="entry name" value="BIFUNCTIONAL NON-HOMOLOGOUS END JOINING PROTEIN LIGD"/>
    <property type="match status" value="1"/>
</dbReference>
<dbReference type="PROSITE" id="PS50160">
    <property type="entry name" value="DNA_LIGASE_A3"/>
    <property type="match status" value="1"/>
</dbReference>
<keyword evidence="8" id="KW-0547">Nucleotide-binding</keyword>
<dbReference type="EC" id="6.5.1.1" evidence="2"/>
<evidence type="ECO:0000256" key="6">
    <source>
        <dbReference type="ARBA" id="ARBA00022722"/>
    </source>
</evidence>
<keyword evidence="15" id="KW-0233">DNA recombination</keyword>
<keyword evidence="10" id="KW-0378">Hydrolase</keyword>
<dbReference type="Gene3D" id="3.90.920.10">
    <property type="entry name" value="DNA primase, PRIM domain"/>
    <property type="match status" value="1"/>
</dbReference>
<evidence type="ECO:0000256" key="13">
    <source>
        <dbReference type="ARBA" id="ARBA00022932"/>
    </source>
</evidence>
<dbReference type="SUPFAM" id="SSF50249">
    <property type="entry name" value="Nucleic acid-binding proteins"/>
    <property type="match status" value="1"/>
</dbReference>
<evidence type="ECO:0000256" key="20">
    <source>
        <dbReference type="ARBA" id="ARBA00034003"/>
    </source>
</evidence>
<keyword evidence="14" id="KW-0238">DNA-binding</keyword>
<keyword evidence="4" id="KW-0808">Transferase</keyword>
<evidence type="ECO:0000256" key="7">
    <source>
        <dbReference type="ARBA" id="ARBA00022723"/>
    </source>
</evidence>
<evidence type="ECO:0000256" key="14">
    <source>
        <dbReference type="ARBA" id="ARBA00023125"/>
    </source>
</evidence>
<dbReference type="CDD" id="cd07971">
    <property type="entry name" value="OBF_DNA_ligase_LigD"/>
    <property type="match status" value="1"/>
</dbReference>
<dbReference type="Gene3D" id="3.30.470.30">
    <property type="entry name" value="DNA ligase/mRNA capping enzyme"/>
    <property type="match status" value="1"/>
</dbReference>
<keyword evidence="23" id="KW-1185">Reference proteome</keyword>
<dbReference type="GO" id="GO:0003677">
    <property type="term" value="F:DNA binding"/>
    <property type="evidence" value="ECO:0007669"/>
    <property type="project" value="UniProtKB-KW"/>
</dbReference>
<feature type="region of interest" description="Disordered" evidence="21">
    <location>
        <begin position="566"/>
        <end position="617"/>
    </location>
</feature>
<evidence type="ECO:0000256" key="1">
    <source>
        <dbReference type="ARBA" id="ARBA00001936"/>
    </source>
</evidence>
<dbReference type="InterPro" id="IPR012340">
    <property type="entry name" value="NA-bd_OB-fold"/>
</dbReference>
<dbReference type="AlphaFoldDB" id="A0A1W6ZVW3"/>
<organism evidence="22 23">
    <name type="scientific">Pseudorhodoplanes sinuspersici</name>
    <dbReference type="NCBI Taxonomy" id="1235591"/>
    <lineage>
        <taxon>Bacteria</taxon>
        <taxon>Pseudomonadati</taxon>
        <taxon>Pseudomonadota</taxon>
        <taxon>Alphaproteobacteria</taxon>
        <taxon>Hyphomicrobiales</taxon>
        <taxon>Pseudorhodoplanes</taxon>
    </lineage>
</organism>
<gene>
    <name evidence="22" type="ORF">CAK95_22200</name>
</gene>
<dbReference type="NCBIfam" id="TIGR02776">
    <property type="entry name" value="NHEJ_ligase_prk"/>
    <property type="match status" value="1"/>
</dbReference>
<keyword evidence="3 22" id="KW-0436">Ligase</keyword>
<dbReference type="InterPro" id="IPR014146">
    <property type="entry name" value="LigD_ligase_dom"/>
</dbReference>
<dbReference type="Proteomes" id="UP000194137">
    <property type="component" value="Chromosome"/>
</dbReference>
<evidence type="ECO:0000256" key="12">
    <source>
        <dbReference type="ARBA" id="ARBA00022840"/>
    </source>
</evidence>
<dbReference type="Pfam" id="PF13298">
    <property type="entry name" value="LigD_N"/>
    <property type="match status" value="1"/>
</dbReference>
<dbReference type="GO" id="GO:0046872">
    <property type="term" value="F:metal ion binding"/>
    <property type="evidence" value="ECO:0007669"/>
    <property type="project" value="UniProtKB-KW"/>
</dbReference>
<dbReference type="Pfam" id="PF21686">
    <property type="entry name" value="LigD_Prim-Pol"/>
    <property type="match status" value="1"/>
</dbReference>
<evidence type="ECO:0000256" key="9">
    <source>
        <dbReference type="ARBA" id="ARBA00022763"/>
    </source>
</evidence>
<dbReference type="NCBIfam" id="TIGR02778">
    <property type="entry name" value="ligD_pol"/>
    <property type="match status" value="1"/>
</dbReference>
<comment type="catalytic activity">
    <reaction evidence="20">
        <text>ATP + (deoxyribonucleotide)n-3'-hydroxyl + 5'-phospho-(deoxyribonucleotide)m = (deoxyribonucleotide)n+m + AMP + diphosphate.</text>
        <dbReference type="EC" id="6.5.1.1"/>
    </reaction>
</comment>
<keyword evidence="5" id="KW-0548">Nucleotidyltransferase</keyword>
<evidence type="ECO:0000256" key="2">
    <source>
        <dbReference type="ARBA" id="ARBA00012727"/>
    </source>
</evidence>
<dbReference type="PANTHER" id="PTHR42705:SF2">
    <property type="entry name" value="BIFUNCTIONAL NON-HOMOLOGOUS END JOINING PROTEIN LIGD"/>
    <property type="match status" value="1"/>
</dbReference>
<dbReference type="Pfam" id="PF04679">
    <property type="entry name" value="DNA_ligase_A_C"/>
    <property type="match status" value="1"/>
</dbReference>
<evidence type="ECO:0000256" key="15">
    <source>
        <dbReference type="ARBA" id="ARBA00023172"/>
    </source>
</evidence>
<dbReference type="NCBIfam" id="TIGR02777">
    <property type="entry name" value="LigD_PE_dom"/>
    <property type="match status" value="1"/>
</dbReference>
<dbReference type="InterPro" id="IPR033651">
    <property type="entry name" value="PaeLigD_Pol-like"/>
</dbReference>
<feature type="compositionally biased region" description="Low complexity" evidence="21">
    <location>
        <begin position="574"/>
        <end position="592"/>
    </location>
</feature>
<protein>
    <recommendedName>
        <fullName evidence="2">DNA ligase (ATP)</fullName>
        <ecNumber evidence="2">6.5.1.1</ecNumber>
    </recommendedName>
    <alternativeName>
        <fullName evidence="19">NHEJ DNA polymerase</fullName>
    </alternativeName>
</protein>
<dbReference type="GO" id="GO:0004527">
    <property type="term" value="F:exonuclease activity"/>
    <property type="evidence" value="ECO:0007669"/>
    <property type="project" value="UniProtKB-KW"/>
</dbReference>
<evidence type="ECO:0000256" key="19">
    <source>
        <dbReference type="ARBA" id="ARBA00029943"/>
    </source>
</evidence>
<dbReference type="GO" id="GO:0006281">
    <property type="term" value="P:DNA repair"/>
    <property type="evidence" value="ECO:0007669"/>
    <property type="project" value="UniProtKB-KW"/>
</dbReference>
<dbReference type="RefSeq" id="WP_183044169.1">
    <property type="nucleotide sequence ID" value="NZ_CP021112.1"/>
</dbReference>